<evidence type="ECO:0000256" key="1">
    <source>
        <dbReference type="ARBA" id="ARBA00022801"/>
    </source>
</evidence>
<dbReference type="InterPro" id="IPR002641">
    <property type="entry name" value="PNPLA_dom"/>
</dbReference>
<dbReference type="InterPro" id="IPR016035">
    <property type="entry name" value="Acyl_Trfase/lysoPLipase"/>
</dbReference>
<dbReference type="SUPFAM" id="SSF52151">
    <property type="entry name" value="FabD/lysophospholipase-like"/>
    <property type="match status" value="1"/>
</dbReference>
<feature type="active site" description="Proton acceptor" evidence="4">
    <location>
        <position position="222"/>
    </location>
</feature>
<keyword evidence="1 4" id="KW-0378">Hydrolase</keyword>
<feature type="short sequence motif" description="DGA/G" evidence="4">
    <location>
        <begin position="222"/>
        <end position="224"/>
    </location>
</feature>
<dbReference type="InterPro" id="IPR050301">
    <property type="entry name" value="NTE"/>
</dbReference>
<dbReference type="Pfam" id="PF01734">
    <property type="entry name" value="Patatin"/>
    <property type="match status" value="1"/>
</dbReference>
<feature type="short sequence motif" description="GXSXG" evidence="4">
    <location>
        <begin position="56"/>
        <end position="60"/>
    </location>
</feature>
<evidence type="ECO:0000259" key="5">
    <source>
        <dbReference type="PROSITE" id="PS51635"/>
    </source>
</evidence>
<name>A0A1M5TQ76_9BRAD</name>
<dbReference type="PANTHER" id="PTHR14226:SF57">
    <property type="entry name" value="BLR7027 PROTEIN"/>
    <property type="match status" value="1"/>
</dbReference>
<accession>A0A1M5TQ76</accession>
<evidence type="ECO:0000256" key="2">
    <source>
        <dbReference type="ARBA" id="ARBA00022963"/>
    </source>
</evidence>
<dbReference type="EMBL" id="LT670817">
    <property type="protein sequence ID" value="SHH52841.1"/>
    <property type="molecule type" value="Genomic_DNA"/>
</dbReference>
<feature type="active site" description="Nucleophile" evidence="4">
    <location>
        <position position="58"/>
    </location>
</feature>
<feature type="short sequence motif" description="GXGXXG" evidence="4">
    <location>
        <begin position="29"/>
        <end position="34"/>
    </location>
</feature>
<evidence type="ECO:0000313" key="6">
    <source>
        <dbReference type="EMBL" id="SHH52841.1"/>
    </source>
</evidence>
<feature type="domain" description="PNPLA" evidence="5">
    <location>
        <begin position="25"/>
        <end position="235"/>
    </location>
</feature>
<evidence type="ECO:0000256" key="3">
    <source>
        <dbReference type="ARBA" id="ARBA00023098"/>
    </source>
</evidence>
<dbReference type="Gene3D" id="3.40.1090.10">
    <property type="entry name" value="Cytosolic phospholipase A2 catalytic domain"/>
    <property type="match status" value="2"/>
</dbReference>
<evidence type="ECO:0000313" key="7">
    <source>
        <dbReference type="Proteomes" id="UP000189796"/>
    </source>
</evidence>
<organism evidence="6 7">
    <name type="scientific">Bradyrhizobium erythrophlei</name>
    <dbReference type="NCBI Taxonomy" id="1437360"/>
    <lineage>
        <taxon>Bacteria</taxon>
        <taxon>Pseudomonadati</taxon>
        <taxon>Pseudomonadota</taxon>
        <taxon>Alphaproteobacteria</taxon>
        <taxon>Hyphomicrobiales</taxon>
        <taxon>Nitrobacteraceae</taxon>
        <taxon>Bradyrhizobium</taxon>
    </lineage>
</organism>
<dbReference type="Pfam" id="PF12536">
    <property type="entry name" value="DUF3734"/>
    <property type="match status" value="1"/>
</dbReference>
<dbReference type="CDD" id="cd07209">
    <property type="entry name" value="Pat_hypo_Ecoli_Z1214_like"/>
    <property type="match status" value="1"/>
</dbReference>
<dbReference type="PROSITE" id="PS51635">
    <property type="entry name" value="PNPLA"/>
    <property type="match status" value="1"/>
</dbReference>
<gene>
    <name evidence="6" type="ORF">SAMN05443248_5113</name>
</gene>
<sequence length="393" mass="44264">MPDRQPSLRKTHITTERPPFERIALVLQGGGALGAYQGGVYQALAEANLHPDWVAGISIGAINSALIAGNPPEKRVERLREFWETVSSSRIGIPYFPEVKLEDEFAHSIVNQLRSFNTLLFGAPGFFKLRQPPPYLYPSMSPVSMSYYDITPLKATLERLVDFDLINAGATRFGVGTVNIRNSNFVYFDNATDQIGPQHVMASGSLPSGFPATEIEGEFYWDGGLVSNTPLQWVLDSSPRQDTLVFQLDLWSARGELPRNLTEIELRQKEIRFSSRTRAATDQFKKLQMARRTAAKLLKKLPKDLLQSPEAERLAELADEKVYNLIQLIYHAKNYEGCSKDYEFSRRTMEEHWKAGYHDAVRTLRHPEVLQRPDGADGVFTFDLATQDRGVAG</sequence>
<keyword evidence="2 4" id="KW-0442">Lipid degradation</keyword>
<dbReference type="GO" id="GO:0016787">
    <property type="term" value="F:hydrolase activity"/>
    <property type="evidence" value="ECO:0007669"/>
    <property type="project" value="UniProtKB-UniRule"/>
</dbReference>
<protein>
    <submittedName>
        <fullName evidence="6">NTE family protein</fullName>
    </submittedName>
</protein>
<dbReference type="InterPro" id="IPR021095">
    <property type="entry name" value="DUF3734"/>
</dbReference>
<dbReference type="AlphaFoldDB" id="A0A1M5TQ76"/>
<dbReference type="GO" id="GO:0016042">
    <property type="term" value="P:lipid catabolic process"/>
    <property type="evidence" value="ECO:0007669"/>
    <property type="project" value="UniProtKB-UniRule"/>
</dbReference>
<dbReference type="PANTHER" id="PTHR14226">
    <property type="entry name" value="NEUROPATHY TARGET ESTERASE/SWISS CHEESE D.MELANOGASTER"/>
    <property type="match status" value="1"/>
</dbReference>
<dbReference type="Proteomes" id="UP000189796">
    <property type="component" value="Chromosome I"/>
</dbReference>
<dbReference type="RefSeq" id="WP_079603795.1">
    <property type="nucleotide sequence ID" value="NZ_LT670817.1"/>
</dbReference>
<keyword evidence="3 4" id="KW-0443">Lipid metabolism</keyword>
<dbReference type="OrthoDB" id="9807112at2"/>
<evidence type="ECO:0000256" key="4">
    <source>
        <dbReference type="PROSITE-ProRule" id="PRU01161"/>
    </source>
</evidence>
<proteinExistence type="predicted"/>
<reference evidence="6 7" key="1">
    <citation type="submission" date="2016-11" db="EMBL/GenBank/DDBJ databases">
        <authorList>
            <person name="Jaros S."/>
            <person name="Januszkiewicz K."/>
            <person name="Wedrychowicz H."/>
        </authorList>
    </citation>
    <scope>NUCLEOTIDE SEQUENCE [LARGE SCALE GENOMIC DNA]</scope>
    <source>
        <strain evidence="6 7">GAS138</strain>
    </source>
</reference>